<dbReference type="AlphaFoldDB" id="A0A1W1CR21"/>
<protein>
    <submittedName>
        <fullName evidence="2">Uncharacterized protein</fullName>
    </submittedName>
</protein>
<gene>
    <name evidence="2" type="ORF">MNB_SM-6-1498</name>
</gene>
<name>A0A1W1CR21_9ZZZZ</name>
<proteinExistence type="predicted"/>
<keyword evidence="1" id="KW-0812">Transmembrane</keyword>
<organism evidence="2">
    <name type="scientific">hydrothermal vent metagenome</name>
    <dbReference type="NCBI Taxonomy" id="652676"/>
    <lineage>
        <taxon>unclassified sequences</taxon>
        <taxon>metagenomes</taxon>
        <taxon>ecological metagenomes</taxon>
    </lineage>
</organism>
<reference evidence="2" key="1">
    <citation type="submission" date="2016-10" db="EMBL/GenBank/DDBJ databases">
        <authorList>
            <person name="de Groot N.N."/>
        </authorList>
    </citation>
    <scope>NUCLEOTIDE SEQUENCE</scope>
</reference>
<keyword evidence="1" id="KW-0472">Membrane</keyword>
<dbReference type="EMBL" id="FPHK01000116">
    <property type="protein sequence ID" value="SFV68173.1"/>
    <property type="molecule type" value="Genomic_DNA"/>
</dbReference>
<evidence type="ECO:0000313" key="2">
    <source>
        <dbReference type="EMBL" id="SFV68173.1"/>
    </source>
</evidence>
<keyword evidence="1" id="KW-1133">Transmembrane helix</keyword>
<sequence length="37" mass="4140">MMASIIGVIIINDLRVLSVAVWSLLTYVYILFIGKDV</sequence>
<accession>A0A1W1CR21</accession>
<evidence type="ECO:0000256" key="1">
    <source>
        <dbReference type="SAM" id="Phobius"/>
    </source>
</evidence>
<feature type="transmembrane region" description="Helical" evidence="1">
    <location>
        <begin position="6"/>
        <end position="32"/>
    </location>
</feature>